<keyword evidence="2" id="KW-0812">Transmembrane</keyword>
<dbReference type="InterPro" id="IPR001757">
    <property type="entry name" value="P_typ_ATPase"/>
</dbReference>
<evidence type="ECO:0000313" key="6">
    <source>
        <dbReference type="EMBL" id="NJW55308.1"/>
    </source>
</evidence>
<evidence type="ECO:0000256" key="1">
    <source>
        <dbReference type="ARBA" id="ARBA00004370"/>
    </source>
</evidence>
<comment type="subcellular location">
    <subcellularLocation>
        <location evidence="1">Membrane</location>
    </subcellularLocation>
</comment>
<dbReference type="InterPro" id="IPR023299">
    <property type="entry name" value="ATPase_P-typ_cyto_dom_N"/>
</dbReference>
<dbReference type="PRINTS" id="PR00119">
    <property type="entry name" value="CATATPASE"/>
</dbReference>
<comment type="caution">
    <text evidence="6">The sequence shown here is derived from an EMBL/GenBank/DDBJ whole genome shotgun (WGS) entry which is preliminary data.</text>
</comment>
<dbReference type="Gene3D" id="3.40.1110.10">
    <property type="entry name" value="Calcium-transporting ATPase, cytoplasmic domain N"/>
    <property type="match status" value="1"/>
</dbReference>
<keyword evidence="3" id="KW-0460">Magnesium</keyword>
<dbReference type="InterPro" id="IPR023214">
    <property type="entry name" value="HAD_sf"/>
</dbReference>
<dbReference type="EMBL" id="JAAVJR010001015">
    <property type="protein sequence ID" value="NJW55308.1"/>
    <property type="molecule type" value="Genomic_DNA"/>
</dbReference>
<evidence type="ECO:0000256" key="4">
    <source>
        <dbReference type="ARBA" id="ARBA00022989"/>
    </source>
</evidence>
<dbReference type="PANTHER" id="PTHR24093">
    <property type="entry name" value="CATION TRANSPORTING ATPASE"/>
    <property type="match status" value="1"/>
</dbReference>
<keyword evidence="5" id="KW-0472">Membrane</keyword>
<name>A0ABX1D4B9_9FLAO</name>
<dbReference type="SUPFAM" id="SSF56784">
    <property type="entry name" value="HAD-like"/>
    <property type="match status" value="1"/>
</dbReference>
<dbReference type="RefSeq" id="WP_168139879.1">
    <property type="nucleotide sequence ID" value="NZ_JAAVJR010001015.1"/>
</dbReference>
<protein>
    <submittedName>
        <fullName evidence="6">HAD-IC family P-type ATPase</fullName>
    </submittedName>
</protein>
<evidence type="ECO:0000256" key="5">
    <source>
        <dbReference type="ARBA" id="ARBA00023136"/>
    </source>
</evidence>
<dbReference type="Proteomes" id="UP000703674">
    <property type="component" value="Unassembled WGS sequence"/>
</dbReference>
<dbReference type="PRINTS" id="PR00120">
    <property type="entry name" value="HATPASE"/>
</dbReference>
<feature type="non-terminal residue" evidence="6">
    <location>
        <position position="1"/>
    </location>
</feature>
<dbReference type="Gene3D" id="3.40.50.1000">
    <property type="entry name" value="HAD superfamily/HAD-like"/>
    <property type="match status" value="1"/>
</dbReference>
<gene>
    <name evidence="6" type="ORF">HC175_20540</name>
</gene>
<reference evidence="6 7" key="1">
    <citation type="submission" date="2020-03" db="EMBL/GenBank/DDBJ databases">
        <title>Salinimicrobium sp. nov, isolated from SCS.</title>
        <authorList>
            <person name="Cao W.R."/>
        </authorList>
    </citation>
    <scope>NUCLEOTIDE SEQUENCE [LARGE SCALE GENOMIC DNA]</scope>
    <source>
        <strain evidence="7">J15B91</strain>
    </source>
</reference>
<accession>A0ABX1D4B9</accession>
<evidence type="ECO:0000313" key="7">
    <source>
        <dbReference type="Proteomes" id="UP000703674"/>
    </source>
</evidence>
<evidence type="ECO:0000256" key="3">
    <source>
        <dbReference type="ARBA" id="ARBA00022842"/>
    </source>
</evidence>
<evidence type="ECO:0000256" key="2">
    <source>
        <dbReference type="ARBA" id="ARBA00022692"/>
    </source>
</evidence>
<keyword evidence="4" id="KW-1133">Transmembrane helix</keyword>
<dbReference type="Pfam" id="PF00702">
    <property type="entry name" value="Hydrolase"/>
    <property type="match status" value="1"/>
</dbReference>
<dbReference type="NCBIfam" id="TIGR01494">
    <property type="entry name" value="ATPase_P-type"/>
    <property type="match status" value="1"/>
</dbReference>
<organism evidence="6 7">
    <name type="scientific">Salinimicrobium oceani</name>
    <dbReference type="NCBI Taxonomy" id="2722702"/>
    <lineage>
        <taxon>Bacteria</taxon>
        <taxon>Pseudomonadati</taxon>
        <taxon>Bacteroidota</taxon>
        <taxon>Flavobacteriia</taxon>
        <taxon>Flavobacteriales</taxon>
        <taxon>Flavobacteriaceae</taxon>
        <taxon>Salinimicrobium</taxon>
    </lineage>
</organism>
<feature type="non-terminal residue" evidence="6">
    <location>
        <position position="124"/>
    </location>
</feature>
<dbReference type="InterPro" id="IPR036412">
    <property type="entry name" value="HAD-like_sf"/>
</dbReference>
<keyword evidence="7" id="KW-1185">Reference proteome</keyword>
<proteinExistence type="predicted"/>
<sequence length="124" mass="13282">FLGIIGIIDPPREEVIEAIKECKSAGVIVKMITGDHVLTAKAIGKEIGIEDSEQAVSGQEIEQMSEEELKKNVLRFSIFARTTPEHKLRLVKALQANGLLCAMTGDGVNDAPALKKANIGIAMG</sequence>
<dbReference type="PANTHER" id="PTHR24093:SF506">
    <property type="entry name" value="CATION-TRANSPORTING ATPASE PMA1"/>
    <property type="match status" value="1"/>
</dbReference>